<dbReference type="Pfam" id="PF11799">
    <property type="entry name" value="IMS_C"/>
    <property type="match status" value="1"/>
</dbReference>
<keyword evidence="3" id="KW-0741">SOS mutagenesis</keyword>
<comment type="caution">
    <text evidence="7">The sequence shown here is derived from an EMBL/GenBank/DDBJ whole genome shotgun (WGS) entry which is preliminary data.</text>
</comment>
<name>A0A4V1MAT7_9BACT</name>
<keyword evidence="5" id="KW-0742">SOS response</keyword>
<reference evidence="7 8" key="1">
    <citation type="submission" date="2019-01" db="EMBL/GenBank/DDBJ databases">
        <title>Filimonas sp. strain TTM-71.</title>
        <authorList>
            <person name="Chen W.-M."/>
        </authorList>
    </citation>
    <scope>NUCLEOTIDE SEQUENCE [LARGE SCALE GENOMIC DNA]</scope>
    <source>
        <strain evidence="7 8">TTM-71</strain>
    </source>
</reference>
<dbReference type="GO" id="GO:0042276">
    <property type="term" value="P:error-prone translesion synthesis"/>
    <property type="evidence" value="ECO:0007669"/>
    <property type="project" value="TreeGrafter"/>
</dbReference>
<dbReference type="Gene3D" id="1.10.150.20">
    <property type="entry name" value="5' to 3' exonuclease, C-terminal subdomain"/>
    <property type="match status" value="1"/>
</dbReference>
<evidence type="ECO:0000313" key="8">
    <source>
        <dbReference type="Proteomes" id="UP000290545"/>
    </source>
</evidence>
<dbReference type="PROSITE" id="PS50173">
    <property type="entry name" value="UMUC"/>
    <property type="match status" value="1"/>
</dbReference>
<dbReference type="PANTHER" id="PTHR11076">
    <property type="entry name" value="DNA REPAIR POLYMERASE UMUC / TRANSFERASE FAMILY MEMBER"/>
    <property type="match status" value="1"/>
</dbReference>
<dbReference type="Proteomes" id="UP000290545">
    <property type="component" value="Unassembled WGS sequence"/>
</dbReference>
<evidence type="ECO:0000256" key="1">
    <source>
        <dbReference type="ARBA" id="ARBA00010945"/>
    </source>
</evidence>
<feature type="domain" description="UmuC" evidence="6">
    <location>
        <begin position="2"/>
        <end position="186"/>
    </location>
</feature>
<dbReference type="PANTHER" id="PTHR11076:SF34">
    <property type="entry name" value="PROTEIN UMUC"/>
    <property type="match status" value="1"/>
</dbReference>
<dbReference type="Pfam" id="PF00817">
    <property type="entry name" value="IMS"/>
    <property type="match status" value="1"/>
</dbReference>
<dbReference type="EMBL" id="SDHZ01000001">
    <property type="protein sequence ID" value="RXK87016.1"/>
    <property type="molecule type" value="Genomic_DNA"/>
</dbReference>
<dbReference type="GO" id="GO:0009432">
    <property type="term" value="P:SOS response"/>
    <property type="evidence" value="ECO:0007669"/>
    <property type="project" value="UniProtKB-KW"/>
</dbReference>
<evidence type="ECO:0000256" key="3">
    <source>
        <dbReference type="ARBA" id="ARBA00023199"/>
    </source>
</evidence>
<dbReference type="GO" id="GO:0006281">
    <property type="term" value="P:DNA repair"/>
    <property type="evidence" value="ECO:0007669"/>
    <property type="project" value="UniProtKB-KW"/>
</dbReference>
<gene>
    <name evidence="7" type="ORF">ESB13_09600</name>
</gene>
<protein>
    <submittedName>
        <fullName evidence="7">Y-family DNA polymerase</fullName>
    </submittedName>
</protein>
<evidence type="ECO:0000313" key="7">
    <source>
        <dbReference type="EMBL" id="RXK87016.1"/>
    </source>
</evidence>
<dbReference type="GO" id="GO:0003684">
    <property type="term" value="F:damaged DNA binding"/>
    <property type="evidence" value="ECO:0007669"/>
    <property type="project" value="InterPro"/>
</dbReference>
<dbReference type="AlphaFoldDB" id="A0A4V1MAT7"/>
<dbReference type="SUPFAM" id="SSF56672">
    <property type="entry name" value="DNA/RNA polymerases"/>
    <property type="match status" value="1"/>
</dbReference>
<dbReference type="GO" id="GO:0003887">
    <property type="term" value="F:DNA-directed DNA polymerase activity"/>
    <property type="evidence" value="ECO:0007669"/>
    <property type="project" value="TreeGrafter"/>
</dbReference>
<dbReference type="RefSeq" id="WP_129002766.1">
    <property type="nucleotide sequence ID" value="NZ_SDHZ01000001.1"/>
</dbReference>
<sequence length="424" mass="47569">MYALVDGNSFYCSCERVFNPKLVGKPVVVLSNNDGCAIAMSDEAKQIGIVMGTPAHMMQDIIRKHDVTLCSSNYTLYGDMSRRMMNQFRRFVPQQEIYSIDEAFLDMSELYRKNLLSLGMEIRQTVLRNVGIPTCVGIAPTKTLAKMANRFAKKRRKHIGVHWLANNDLIEEALSVTAIEDVWGIGHKHAARLKAQGFTTAADFVKKASPDWVRKNMSVIGERLLKELKGIPCIEWDFVTPVPKNVGTSRSFGTLQTDFTIIRNALASHTSACGIKLRANNVCASSIHVFLQTNRFRTQDEQYSHSITIELPVPTNNTSELSAYAADGLKKIFKPGLNYQKVGINALDLVPAGQIQNSLFDNNSYREKANKAMAVMDSINNDNGRNTVFIAAQGKREKYALRANFLSKRFTTRWNELPEISFIN</sequence>
<evidence type="ECO:0000256" key="2">
    <source>
        <dbReference type="ARBA" id="ARBA00022763"/>
    </source>
</evidence>
<evidence type="ECO:0000259" key="6">
    <source>
        <dbReference type="PROSITE" id="PS50173"/>
    </source>
</evidence>
<dbReference type="Gene3D" id="3.40.1170.60">
    <property type="match status" value="1"/>
</dbReference>
<dbReference type="Pfam" id="PF13438">
    <property type="entry name" value="DUF4113"/>
    <property type="match status" value="1"/>
</dbReference>
<dbReference type="CDD" id="cd01700">
    <property type="entry name" value="PolY_Pol_V_umuC"/>
    <property type="match status" value="1"/>
</dbReference>
<organism evidence="7 8">
    <name type="scientific">Filimonas effusa</name>
    <dbReference type="NCBI Taxonomy" id="2508721"/>
    <lineage>
        <taxon>Bacteria</taxon>
        <taxon>Pseudomonadati</taxon>
        <taxon>Bacteroidota</taxon>
        <taxon>Chitinophagia</taxon>
        <taxon>Chitinophagales</taxon>
        <taxon>Chitinophagaceae</taxon>
        <taxon>Filimonas</taxon>
    </lineage>
</organism>
<proteinExistence type="inferred from homology"/>
<dbReference type="OrthoDB" id="9808813at2"/>
<evidence type="ECO:0000256" key="5">
    <source>
        <dbReference type="ARBA" id="ARBA00023236"/>
    </source>
</evidence>
<evidence type="ECO:0000256" key="4">
    <source>
        <dbReference type="ARBA" id="ARBA00023204"/>
    </source>
</evidence>
<dbReference type="InterPro" id="IPR036775">
    <property type="entry name" value="DNA_pol_Y-fam_lit_finger_sf"/>
</dbReference>
<dbReference type="SUPFAM" id="SSF100879">
    <property type="entry name" value="Lesion bypass DNA polymerase (Y-family), little finger domain"/>
    <property type="match status" value="1"/>
</dbReference>
<dbReference type="InterPro" id="IPR043502">
    <property type="entry name" value="DNA/RNA_pol_sf"/>
</dbReference>
<keyword evidence="4" id="KW-0234">DNA repair</keyword>
<comment type="similarity">
    <text evidence="1">Belongs to the DNA polymerase type-Y family.</text>
</comment>
<dbReference type="InterPro" id="IPR050116">
    <property type="entry name" value="DNA_polymerase-Y"/>
</dbReference>
<dbReference type="InterPro" id="IPR017961">
    <property type="entry name" value="DNA_pol_Y-fam_little_finger"/>
</dbReference>
<dbReference type="Gene3D" id="3.30.70.270">
    <property type="match status" value="1"/>
</dbReference>
<keyword evidence="2" id="KW-0227">DNA damage</keyword>
<dbReference type="InterPro" id="IPR043128">
    <property type="entry name" value="Rev_trsase/Diguanyl_cyclase"/>
</dbReference>
<dbReference type="InterPro" id="IPR001126">
    <property type="entry name" value="UmuC"/>
</dbReference>
<accession>A0A4V1MAT7</accession>
<keyword evidence="8" id="KW-1185">Reference proteome</keyword>
<dbReference type="InterPro" id="IPR025188">
    <property type="entry name" value="DUF4113"/>
</dbReference>
<dbReference type="GO" id="GO:0005829">
    <property type="term" value="C:cytosol"/>
    <property type="evidence" value="ECO:0007669"/>
    <property type="project" value="TreeGrafter"/>
</dbReference>